<sequence>HSPPDPDVVEAMLTLGGPASRKAAAFYSRCVAPTRARRLSAQQTADEIDFLADPRPPI</sequence>
<evidence type="ECO:0000313" key="1">
    <source>
        <dbReference type="EMBL" id="GAH21415.1"/>
    </source>
</evidence>
<name>X1EM41_9ZZZZ</name>
<dbReference type="AlphaFoldDB" id="X1EM41"/>
<proteinExistence type="predicted"/>
<gene>
    <name evidence="1" type="ORF">S03H2_09082</name>
</gene>
<reference evidence="1" key="1">
    <citation type="journal article" date="2014" name="Front. Microbiol.">
        <title>High frequency of phylogenetically diverse reductive dehalogenase-homologous genes in deep subseafloor sedimentary metagenomes.</title>
        <authorList>
            <person name="Kawai M."/>
            <person name="Futagami T."/>
            <person name="Toyoda A."/>
            <person name="Takaki Y."/>
            <person name="Nishi S."/>
            <person name="Hori S."/>
            <person name="Arai W."/>
            <person name="Tsubouchi T."/>
            <person name="Morono Y."/>
            <person name="Uchiyama I."/>
            <person name="Ito T."/>
            <person name="Fujiyama A."/>
            <person name="Inagaki F."/>
            <person name="Takami H."/>
        </authorList>
    </citation>
    <scope>NUCLEOTIDE SEQUENCE</scope>
    <source>
        <strain evidence="1">Expedition CK06-06</strain>
    </source>
</reference>
<dbReference type="EMBL" id="BARU01004544">
    <property type="protein sequence ID" value="GAH21415.1"/>
    <property type="molecule type" value="Genomic_DNA"/>
</dbReference>
<accession>X1EM41</accession>
<feature type="non-terminal residue" evidence="1">
    <location>
        <position position="1"/>
    </location>
</feature>
<protein>
    <submittedName>
        <fullName evidence="1">Uncharacterized protein</fullName>
    </submittedName>
</protein>
<comment type="caution">
    <text evidence="1">The sequence shown here is derived from an EMBL/GenBank/DDBJ whole genome shotgun (WGS) entry which is preliminary data.</text>
</comment>
<organism evidence="1">
    <name type="scientific">marine sediment metagenome</name>
    <dbReference type="NCBI Taxonomy" id="412755"/>
    <lineage>
        <taxon>unclassified sequences</taxon>
        <taxon>metagenomes</taxon>
        <taxon>ecological metagenomes</taxon>
    </lineage>
</organism>